<keyword evidence="2" id="KW-0067">ATP-binding</keyword>
<proteinExistence type="predicted"/>
<dbReference type="InterPro" id="IPR020635">
    <property type="entry name" value="Tyr_kinase_cat_dom"/>
</dbReference>
<keyword evidence="5" id="KW-1185">Reference proteome</keyword>
<dbReference type="GO" id="GO:0004713">
    <property type="term" value="F:protein tyrosine kinase activity"/>
    <property type="evidence" value="ECO:0007669"/>
    <property type="project" value="InterPro"/>
</dbReference>
<feature type="domain" description="Protein kinase" evidence="3">
    <location>
        <begin position="1"/>
        <end position="143"/>
    </location>
</feature>
<gene>
    <name evidence="4" type="ORF">PENTCL1PPCAC_12861</name>
</gene>
<dbReference type="SUPFAM" id="SSF56112">
    <property type="entry name" value="Protein kinase-like (PK-like)"/>
    <property type="match status" value="1"/>
</dbReference>
<protein>
    <recommendedName>
        <fullName evidence="3">Protein kinase domain-containing protein</fullName>
    </recommendedName>
</protein>
<dbReference type="SMART" id="SM00219">
    <property type="entry name" value="TyrKc"/>
    <property type="match status" value="1"/>
</dbReference>
<dbReference type="PANTHER" id="PTHR24418">
    <property type="entry name" value="TYROSINE-PROTEIN KINASE"/>
    <property type="match status" value="1"/>
</dbReference>
<dbReference type="PROSITE" id="PS50011">
    <property type="entry name" value="PROTEIN_KINASE_DOM"/>
    <property type="match status" value="1"/>
</dbReference>
<dbReference type="Pfam" id="PF07714">
    <property type="entry name" value="PK_Tyr_Ser-Thr"/>
    <property type="match status" value="1"/>
</dbReference>
<evidence type="ECO:0000313" key="5">
    <source>
        <dbReference type="Proteomes" id="UP001432027"/>
    </source>
</evidence>
<feature type="non-terminal residue" evidence="4">
    <location>
        <position position="1"/>
    </location>
</feature>
<dbReference type="InterPro" id="IPR001245">
    <property type="entry name" value="Ser-Thr/Tyr_kinase_cat_dom"/>
</dbReference>
<dbReference type="Proteomes" id="UP001432027">
    <property type="component" value="Unassembled WGS sequence"/>
</dbReference>
<dbReference type="AlphaFoldDB" id="A0AAV5T528"/>
<name>A0AAV5T528_9BILA</name>
<sequence length="143" mass="16076">SHSRTSASGMTYLEKEGIIHRDLAARNILIASTDDSVSAIKISDFGFSRSLEGDKNHYSTYKDNFPREWTAPEAFALGNANNPSKVGKPEQKSDVWSYGVVLWELYSNGKDPIAEYSGEIMGEYNRQSLYDLLTNAPCFRLRQ</sequence>
<dbReference type="InterPro" id="IPR000719">
    <property type="entry name" value="Prot_kinase_dom"/>
</dbReference>
<evidence type="ECO:0000313" key="4">
    <source>
        <dbReference type="EMBL" id="GMS90686.1"/>
    </source>
</evidence>
<evidence type="ECO:0000259" key="3">
    <source>
        <dbReference type="PROSITE" id="PS50011"/>
    </source>
</evidence>
<accession>A0AAV5T528</accession>
<dbReference type="InterPro" id="IPR011009">
    <property type="entry name" value="Kinase-like_dom_sf"/>
</dbReference>
<feature type="non-terminal residue" evidence="4">
    <location>
        <position position="143"/>
    </location>
</feature>
<dbReference type="InterPro" id="IPR050198">
    <property type="entry name" value="Non-receptor_tyrosine_kinases"/>
</dbReference>
<dbReference type="InterPro" id="IPR008266">
    <property type="entry name" value="Tyr_kinase_AS"/>
</dbReference>
<dbReference type="GO" id="GO:0005524">
    <property type="term" value="F:ATP binding"/>
    <property type="evidence" value="ECO:0007669"/>
    <property type="project" value="UniProtKB-KW"/>
</dbReference>
<comment type="caution">
    <text evidence="4">The sequence shown here is derived from an EMBL/GenBank/DDBJ whole genome shotgun (WGS) entry which is preliminary data.</text>
</comment>
<evidence type="ECO:0000256" key="1">
    <source>
        <dbReference type="ARBA" id="ARBA00022741"/>
    </source>
</evidence>
<reference evidence="4" key="1">
    <citation type="submission" date="2023-10" db="EMBL/GenBank/DDBJ databases">
        <title>Genome assembly of Pristionchus species.</title>
        <authorList>
            <person name="Yoshida K."/>
            <person name="Sommer R.J."/>
        </authorList>
    </citation>
    <scope>NUCLEOTIDE SEQUENCE</scope>
    <source>
        <strain evidence="4">RS0144</strain>
    </source>
</reference>
<dbReference type="Gene3D" id="1.10.510.10">
    <property type="entry name" value="Transferase(Phosphotransferase) domain 1"/>
    <property type="match status" value="1"/>
</dbReference>
<dbReference type="PROSITE" id="PS00109">
    <property type="entry name" value="PROTEIN_KINASE_TYR"/>
    <property type="match status" value="1"/>
</dbReference>
<organism evidence="4 5">
    <name type="scientific">Pristionchus entomophagus</name>
    <dbReference type="NCBI Taxonomy" id="358040"/>
    <lineage>
        <taxon>Eukaryota</taxon>
        <taxon>Metazoa</taxon>
        <taxon>Ecdysozoa</taxon>
        <taxon>Nematoda</taxon>
        <taxon>Chromadorea</taxon>
        <taxon>Rhabditida</taxon>
        <taxon>Rhabditina</taxon>
        <taxon>Diplogasteromorpha</taxon>
        <taxon>Diplogasteroidea</taxon>
        <taxon>Neodiplogasteridae</taxon>
        <taxon>Pristionchus</taxon>
    </lineage>
</organism>
<keyword evidence="1" id="KW-0547">Nucleotide-binding</keyword>
<dbReference type="EMBL" id="BTSX01000003">
    <property type="protein sequence ID" value="GMS90686.1"/>
    <property type="molecule type" value="Genomic_DNA"/>
</dbReference>
<evidence type="ECO:0000256" key="2">
    <source>
        <dbReference type="ARBA" id="ARBA00022840"/>
    </source>
</evidence>